<dbReference type="PROSITE" id="PS50240">
    <property type="entry name" value="TRYPSIN_DOM"/>
    <property type="match status" value="1"/>
</dbReference>
<dbReference type="FunFam" id="2.40.10.10:FF:000036">
    <property type="entry name" value="Trypsin beta"/>
    <property type="match status" value="1"/>
</dbReference>
<keyword evidence="8" id="KW-1185">Reference proteome</keyword>
<evidence type="ECO:0000256" key="5">
    <source>
        <dbReference type="ARBA" id="ARBA00023157"/>
    </source>
</evidence>
<dbReference type="GO" id="GO:0006508">
    <property type="term" value="P:proteolysis"/>
    <property type="evidence" value="ECO:0007669"/>
    <property type="project" value="UniProtKB-KW"/>
</dbReference>
<reference evidence="7" key="2">
    <citation type="submission" date="2021-04" db="EMBL/GenBank/DDBJ databases">
        <title>Genome-wide patterns of bracovirus chromosomal integration into multiple host tissues during parasitism.</title>
        <authorList>
            <person name="Chebbi M.A.C."/>
        </authorList>
    </citation>
    <scope>NUCLEOTIDE SEQUENCE</scope>
    <source>
        <tissue evidence="7">Whole body</tissue>
    </source>
</reference>
<dbReference type="GO" id="GO:0005576">
    <property type="term" value="C:extracellular region"/>
    <property type="evidence" value="ECO:0007669"/>
    <property type="project" value="UniProtKB-SubCell"/>
</dbReference>
<accession>A0A8J5UR89</accession>
<dbReference type="PROSITE" id="PS00135">
    <property type="entry name" value="TRYPSIN_SER"/>
    <property type="match status" value="1"/>
</dbReference>
<keyword evidence="2" id="KW-0645">Protease</keyword>
<feature type="domain" description="Peptidase S1" evidence="6">
    <location>
        <begin position="1"/>
        <end position="192"/>
    </location>
</feature>
<reference evidence="7" key="1">
    <citation type="submission" date="2020-03" db="EMBL/GenBank/DDBJ databases">
        <authorList>
            <person name="Chebbi M.A."/>
            <person name="Drezen J.M."/>
        </authorList>
    </citation>
    <scope>NUCLEOTIDE SEQUENCE</scope>
    <source>
        <tissue evidence="7">Whole body</tissue>
    </source>
</reference>
<evidence type="ECO:0000313" key="8">
    <source>
        <dbReference type="Proteomes" id="UP000729913"/>
    </source>
</evidence>
<keyword evidence="3" id="KW-0378">Hydrolase</keyword>
<keyword evidence="4" id="KW-0720">Serine protease</keyword>
<dbReference type="Proteomes" id="UP000729913">
    <property type="component" value="Unassembled WGS sequence"/>
</dbReference>
<protein>
    <recommendedName>
        <fullName evidence="6">Peptidase S1 domain-containing protein</fullName>
    </recommendedName>
</protein>
<keyword evidence="5" id="KW-1015">Disulfide bond</keyword>
<dbReference type="CDD" id="cd00190">
    <property type="entry name" value="Tryp_SPc"/>
    <property type="match status" value="1"/>
</dbReference>
<gene>
    <name evidence="7" type="ORF">G9C98_005502</name>
</gene>
<comment type="subcellular location">
    <subcellularLocation>
        <location evidence="1">Secreted</location>
        <location evidence="1">Extracellular space</location>
    </subcellularLocation>
</comment>
<evidence type="ECO:0000313" key="7">
    <source>
        <dbReference type="EMBL" id="KAG8037292.1"/>
    </source>
</evidence>
<dbReference type="SMART" id="SM00020">
    <property type="entry name" value="Tryp_SPc"/>
    <property type="match status" value="1"/>
</dbReference>
<dbReference type="EMBL" id="JAAOIC020000047">
    <property type="protein sequence ID" value="KAG8037292.1"/>
    <property type="molecule type" value="Genomic_DNA"/>
</dbReference>
<sequence>MRVGSIKSRKSSLTFYSRSGYYGYCYKTNYGCGGNVYKVDEFFIHDYSPSTFINDIALIRTASEIEFSDKVQPIKLSESNFHAHGDPAVLTGWGYTIDALGAMLSPDKLQEINLKIYEQSECQKILRNVYESQICILTKEGEGACMGDSGGSLVADGVQIGIISNVVPCARGYPDVYTRVSYYTEWIKEIIN</sequence>
<dbReference type="PANTHER" id="PTHR24276:SF98">
    <property type="entry name" value="FI18310P1-RELATED"/>
    <property type="match status" value="1"/>
</dbReference>
<dbReference type="InterPro" id="IPR001254">
    <property type="entry name" value="Trypsin_dom"/>
</dbReference>
<dbReference type="GO" id="GO:0004252">
    <property type="term" value="F:serine-type endopeptidase activity"/>
    <property type="evidence" value="ECO:0007669"/>
    <property type="project" value="InterPro"/>
</dbReference>
<name>A0A8J5UR89_9HYME</name>
<evidence type="ECO:0000256" key="2">
    <source>
        <dbReference type="ARBA" id="ARBA00022670"/>
    </source>
</evidence>
<evidence type="ECO:0000256" key="4">
    <source>
        <dbReference type="ARBA" id="ARBA00022825"/>
    </source>
</evidence>
<evidence type="ECO:0000256" key="3">
    <source>
        <dbReference type="ARBA" id="ARBA00022801"/>
    </source>
</evidence>
<dbReference type="OrthoDB" id="60866at2759"/>
<organism evidence="7 8">
    <name type="scientific">Cotesia typhae</name>
    <dbReference type="NCBI Taxonomy" id="2053667"/>
    <lineage>
        <taxon>Eukaryota</taxon>
        <taxon>Metazoa</taxon>
        <taxon>Ecdysozoa</taxon>
        <taxon>Arthropoda</taxon>
        <taxon>Hexapoda</taxon>
        <taxon>Insecta</taxon>
        <taxon>Pterygota</taxon>
        <taxon>Neoptera</taxon>
        <taxon>Endopterygota</taxon>
        <taxon>Hymenoptera</taxon>
        <taxon>Apocrita</taxon>
        <taxon>Ichneumonoidea</taxon>
        <taxon>Braconidae</taxon>
        <taxon>Microgastrinae</taxon>
        <taxon>Cotesia</taxon>
    </lineage>
</organism>
<evidence type="ECO:0000259" key="6">
    <source>
        <dbReference type="PROSITE" id="PS50240"/>
    </source>
</evidence>
<dbReference type="InterPro" id="IPR033116">
    <property type="entry name" value="TRYPSIN_SER"/>
</dbReference>
<dbReference type="PANTHER" id="PTHR24276">
    <property type="entry name" value="POLYSERASE-RELATED"/>
    <property type="match status" value="1"/>
</dbReference>
<evidence type="ECO:0000256" key="1">
    <source>
        <dbReference type="ARBA" id="ARBA00004239"/>
    </source>
</evidence>
<comment type="caution">
    <text evidence="7">The sequence shown here is derived from an EMBL/GenBank/DDBJ whole genome shotgun (WGS) entry which is preliminary data.</text>
</comment>
<dbReference type="Pfam" id="PF00089">
    <property type="entry name" value="Trypsin"/>
    <property type="match status" value="1"/>
</dbReference>
<proteinExistence type="predicted"/>
<dbReference type="InterPro" id="IPR050430">
    <property type="entry name" value="Peptidase_S1"/>
</dbReference>
<dbReference type="AlphaFoldDB" id="A0A8J5UR89"/>